<evidence type="ECO:0000256" key="1">
    <source>
        <dbReference type="ARBA" id="ARBA00005662"/>
    </source>
</evidence>
<name>A0A0G0NKV2_9BACT</name>
<dbReference type="PANTHER" id="PTHR33393:SF12">
    <property type="entry name" value="CAPSULE BIOSYNTHESIS PROTEIN CAPA"/>
    <property type="match status" value="1"/>
</dbReference>
<dbReference type="SUPFAM" id="SSF56300">
    <property type="entry name" value="Metallo-dependent phosphatases"/>
    <property type="match status" value="1"/>
</dbReference>
<evidence type="ECO:0000313" key="3">
    <source>
        <dbReference type="EMBL" id="KKQ86539.1"/>
    </source>
</evidence>
<dbReference type="EMBL" id="LBVO01000068">
    <property type="protein sequence ID" value="KKQ86539.1"/>
    <property type="molecule type" value="Genomic_DNA"/>
</dbReference>
<dbReference type="InterPro" id="IPR029052">
    <property type="entry name" value="Metallo-depent_PP-like"/>
</dbReference>
<dbReference type="Proteomes" id="UP000033934">
    <property type="component" value="Unassembled WGS sequence"/>
</dbReference>
<comment type="caution">
    <text evidence="3">The sequence shown here is derived from an EMBL/GenBank/DDBJ whole genome shotgun (WGS) entry which is preliminary data.</text>
</comment>
<proteinExistence type="inferred from homology"/>
<dbReference type="PANTHER" id="PTHR33393">
    <property type="entry name" value="POLYGLUTAMINE SYNTHESIS ACCESSORY PROTEIN RV0574C-RELATED"/>
    <property type="match status" value="1"/>
</dbReference>
<evidence type="ECO:0000313" key="4">
    <source>
        <dbReference type="Proteomes" id="UP000033934"/>
    </source>
</evidence>
<dbReference type="Gene3D" id="3.60.21.10">
    <property type="match status" value="1"/>
</dbReference>
<evidence type="ECO:0000259" key="2">
    <source>
        <dbReference type="SMART" id="SM00854"/>
    </source>
</evidence>
<dbReference type="SMART" id="SM00854">
    <property type="entry name" value="PGA_cap"/>
    <property type="match status" value="1"/>
</dbReference>
<accession>A0A0G0NKV2</accession>
<dbReference type="Pfam" id="PF09587">
    <property type="entry name" value="PGA_cap"/>
    <property type="match status" value="1"/>
</dbReference>
<sequence length="356" mass="39989">DKKYNFVLDNHTNSGILAKSRDAETTTHVFGYYGSEDRDAPRRVSTPEDSTTFIFAGDMMFDRMINHQFLDNKILDIFSSFGNRVFWGTDVSIANLEGPISEQPIIDDITANNLSFNFPPKTVKALSWLHLKTVSLANNHSLNAGAEGLEITKKMLDQSKISYFGHQIQFGDFSVFESKSGDIPVSVIGIDTLVDVPNLELEEKIKSEKSKGQFIIIMPHWGNEYQTTHSPQQEAMAKKWISWGADLIIGSHPHVVQDAQEINNVPVFYSLGNLLFDQTFSKETQEGLIIAGKITKEEIQIIPLPTKQINLKPELVQGDQKTKIIDKYINDLGITDQKSSDTELGSIIIKRKSIKK</sequence>
<dbReference type="InterPro" id="IPR052169">
    <property type="entry name" value="CW_Biosynth-Accessory"/>
</dbReference>
<feature type="non-terminal residue" evidence="3">
    <location>
        <position position="1"/>
    </location>
</feature>
<feature type="domain" description="Capsule synthesis protein CapA" evidence="2">
    <location>
        <begin position="52"/>
        <end position="278"/>
    </location>
</feature>
<protein>
    <recommendedName>
        <fullName evidence="2">Capsule synthesis protein CapA domain-containing protein</fullName>
    </recommendedName>
</protein>
<dbReference type="AlphaFoldDB" id="A0A0G0NKV2"/>
<comment type="similarity">
    <text evidence="1">Belongs to the CapA family.</text>
</comment>
<reference evidence="3 4" key="1">
    <citation type="journal article" date="2015" name="Nature">
        <title>rRNA introns, odd ribosomes, and small enigmatic genomes across a large radiation of phyla.</title>
        <authorList>
            <person name="Brown C.T."/>
            <person name="Hug L.A."/>
            <person name="Thomas B.C."/>
            <person name="Sharon I."/>
            <person name="Castelle C.J."/>
            <person name="Singh A."/>
            <person name="Wilkins M.J."/>
            <person name="Williams K.H."/>
            <person name="Banfield J.F."/>
        </authorList>
    </citation>
    <scope>NUCLEOTIDE SEQUENCE [LARGE SCALE GENOMIC DNA]</scope>
</reference>
<dbReference type="InterPro" id="IPR019079">
    <property type="entry name" value="Capsule_synth_CapA"/>
</dbReference>
<gene>
    <name evidence="3" type="ORF">UT11_C0068G0006</name>
</gene>
<organism evidence="3 4">
    <name type="scientific">Berkelbacteria bacterium GW2011_GWA2_38_9</name>
    <dbReference type="NCBI Taxonomy" id="1618334"/>
    <lineage>
        <taxon>Bacteria</taxon>
        <taxon>Candidatus Berkelbacteria</taxon>
    </lineage>
</organism>